<protein>
    <recommendedName>
        <fullName evidence="3">Excreted virulence factor EspC (Type VII ESX diderm)</fullName>
    </recommendedName>
</protein>
<gene>
    <name evidence="1" type="ORF">MLIT_30400</name>
</gene>
<proteinExistence type="predicted"/>
<dbReference type="GO" id="GO:0009306">
    <property type="term" value="P:protein secretion"/>
    <property type="evidence" value="ECO:0007669"/>
    <property type="project" value="InterPro"/>
</dbReference>
<dbReference type="EMBL" id="AP022586">
    <property type="protein sequence ID" value="BBY17448.1"/>
    <property type="molecule type" value="Genomic_DNA"/>
</dbReference>
<dbReference type="InterPro" id="IPR022536">
    <property type="entry name" value="EspC"/>
</dbReference>
<dbReference type="AlphaFoldDB" id="A0AAD1ITJ1"/>
<dbReference type="RefSeq" id="WP_134054138.1">
    <property type="nucleotide sequence ID" value="NZ_AP022586.1"/>
</dbReference>
<dbReference type="Proteomes" id="UP000466607">
    <property type="component" value="Chromosome"/>
</dbReference>
<keyword evidence="2" id="KW-1185">Reference proteome</keyword>
<sequence length="100" mass="9953">MGAVQAARVDGAALVGIAGRYDAAASIVDSAVRSHLSALSFDGSAAGRGYVAHGDALRAAVDDVVVALHTWARSAAGIAAMLRASATRYAQADADAASRV</sequence>
<name>A0AAD1ITJ1_9MYCO</name>
<evidence type="ECO:0000313" key="2">
    <source>
        <dbReference type="Proteomes" id="UP000466607"/>
    </source>
</evidence>
<reference evidence="1 2" key="1">
    <citation type="journal article" date="2019" name="Emerg. Microbes Infect.">
        <title>Comprehensive subspecies identification of 175 nontuberculous mycobacteria species based on 7547 genomic profiles.</title>
        <authorList>
            <person name="Matsumoto Y."/>
            <person name="Kinjo T."/>
            <person name="Motooka D."/>
            <person name="Nabeya D."/>
            <person name="Jung N."/>
            <person name="Uechi K."/>
            <person name="Horii T."/>
            <person name="Iida T."/>
            <person name="Fujita J."/>
            <person name="Nakamura S."/>
        </authorList>
    </citation>
    <scope>NUCLEOTIDE SEQUENCE [LARGE SCALE GENOMIC DNA]</scope>
    <source>
        <strain evidence="1 2">JCM 17423</strain>
    </source>
</reference>
<dbReference type="Pfam" id="PF10824">
    <property type="entry name" value="T7SS_ESX_EspC"/>
    <property type="match status" value="1"/>
</dbReference>
<accession>A0AAD1ITJ1</accession>
<evidence type="ECO:0008006" key="3">
    <source>
        <dbReference type="Google" id="ProtNLM"/>
    </source>
</evidence>
<organism evidence="1 2">
    <name type="scientific">Mycolicibacterium litorale</name>
    <dbReference type="NCBI Taxonomy" id="758802"/>
    <lineage>
        <taxon>Bacteria</taxon>
        <taxon>Bacillati</taxon>
        <taxon>Actinomycetota</taxon>
        <taxon>Actinomycetes</taxon>
        <taxon>Mycobacteriales</taxon>
        <taxon>Mycobacteriaceae</taxon>
        <taxon>Mycolicibacterium</taxon>
    </lineage>
</organism>
<evidence type="ECO:0000313" key="1">
    <source>
        <dbReference type="EMBL" id="BBY17448.1"/>
    </source>
</evidence>